<dbReference type="EMBL" id="CAESAJ010000002">
    <property type="protein sequence ID" value="CAB4329640.1"/>
    <property type="molecule type" value="Genomic_DNA"/>
</dbReference>
<gene>
    <name evidence="1" type="ORF">UFOPK3770_00050</name>
</gene>
<evidence type="ECO:0000313" key="1">
    <source>
        <dbReference type="EMBL" id="CAB4329640.1"/>
    </source>
</evidence>
<protein>
    <submittedName>
        <fullName evidence="1">Unannotated protein</fullName>
    </submittedName>
</protein>
<accession>A0A6J5YNQ4</accession>
<dbReference type="AlphaFoldDB" id="A0A6J5YNQ4"/>
<reference evidence="1" key="1">
    <citation type="submission" date="2020-05" db="EMBL/GenBank/DDBJ databases">
        <authorList>
            <person name="Chiriac C."/>
            <person name="Salcher M."/>
            <person name="Ghai R."/>
            <person name="Kavagutti S V."/>
        </authorList>
    </citation>
    <scope>NUCLEOTIDE SEQUENCE</scope>
</reference>
<organism evidence="1">
    <name type="scientific">freshwater metagenome</name>
    <dbReference type="NCBI Taxonomy" id="449393"/>
    <lineage>
        <taxon>unclassified sequences</taxon>
        <taxon>metagenomes</taxon>
        <taxon>ecological metagenomes</taxon>
    </lineage>
</organism>
<name>A0A6J5YNQ4_9ZZZZ</name>
<sequence length="50" mass="5231">MHPPVSPSPVRAVASNSTTVEVSETAIIDSLMGLHSNVCDVNLMINVLIA</sequence>
<proteinExistence type="predicted"/>